<dbReference type="AlphaFoldDB" id="A0A133UJE4"/>
<evidence type="ECO:0000313" key="1">
    <source>
        <dbReference type="EMBL" id="KXA94322.1"/>
    </source>
</evidence>
<accession>A0A133UJE4</accession>
<dbReference type="EMBL" id="LHXO01000066">
    <property type="protein sequence ID" value="KXA94322.1"/>
    <property type="molecule type" value="Genomic_DNA"/>
</dbReference>
<reference evidence="1 2" key="1">
    <citation type="journal article" date="2016" name="Sci. Rep.">
        <title>Metabolic traits of an uncultured archaeal lineage -MSBL1- from brine pools of the Red Sea.</title>
        <authorList>
            <person name="Mwirichia R."/>
            <person name="Alam I."/>
            <person name="Rashid M."/>
            <person name="Vinu M."/>
            <person name="Ba-Alawi W."/>
            <person name="Anthony Kamau A."/>
            <person name="Kamanda Ngugi D."/>
            <person name="Goker M."/>
            <person name="Klenk H.P."/>
            <person name="Bajic V."/>
            <person name="Stingl U."/>
        </authorList>
    </citation>
    <scope>NUCLEOTIDE SEQUENCE [LARGE SCALE GENOMIC DNA]</scope>
    <source>
        <strain evidence="1">SCGC-AAA259E19</strain>
    </source>
</reference>
<evidence type="ECO:0000313" key="2">
    <source>
        <dbReference type="Proteomes" id="UP000070284"/>
    </source>
</evidence>
<comment type="caution">
    <text evidence="1">The sequence shown here is derived from an EMBL/GenBank/DDBJ whole genome shotgun (WGS) entry which is preliminary data.</text>
</comment>
<keyword evidence="2" id="KW-1185">Reference proteome</keyword>
<proteinExistence type="predicted"/>
<gene>
    <name evidence="1" type="ORF">AKJ65_04815</name>
</gene>
<dbReference type="Proteomes" id="UP000070284">
    <property type="component" value="Unassembled WGS sequence"/>
</dbReference>
<name>A0A133UJE4_9EURY</name>
<protein>
    <submittedName>
        <fullName evidence="1">Uncharacterized protein</fullName>
    </submittedName>
</protein>
<organism evidence="1 2">
    <name type="scientific">candidate division MSBL1 archaeon SCGC-AAA259E19</name>
    <dbReference type="NCBI Taxonomy" id="1698264"/>
    <lineage>
        <taxon>Archaea</taxon>
        <taxon>Methanobacteriati</taxon>
        <taxon>Methanobacteriota</taxon>
        <taxon>candidate division MSBL1</taxon>
    </lineage>
</organism>
<sequence>MSNFLPFLSIATKLSLSYKAFGPVGEGRIILRVNLNTHIISTRKLDKPPIIPKKTIQDKTEPKFNLEQQVGTSGNFFHQKLLSKPKVKDWTCMAGKQRT</sequence>